<dbReference type="AlphaFoldDB" id="A0A9X1Z778"/>
<sequence length="95" mass="10670">MEAVKNLEYVGGQMGFFFGSEAELTSYIEQTQESKKLTGRVQVKATDFFHRFPLSKMGMVARYNTNVNAIKTLIALNEAQAEATHAEQLTMAKYV</sequence>
<proteinExistence type="predicted"/>
<comment type="caution">
    <text evidence="1">The sequence shown here is derived from an EMBL/GenBank/DDBJ whole genome shotgun (WGS) entry which is preliminary data.</text>
</comment>
<protein>
    <submittedName>
        <fullName evidence="1">Uncharacterized protein</fullName>
    </submittedName>
</protein>
<evidence type="ECO:0000313" key="2">
    <source>
        <dbReference type="Proteomes" id="UP001139408"/>
    </source>
</evidence>
<dbReference type="RefSeq" id="WP_188925748.1">
    <property type="nucleotide sequence ID" value="NZ_BMQI01000030.1"/>
</dbReference>
<dbReference type="EMBL" id="JAKILJ010000032">
    <property type="protein sequence ID" value="MCL1106357.1"/>
    <property type="molecule type" value="Genomic_DNA"/>
</dbReference>
<organism evidence="1 2">
    <name type="scientific">Shewanella algicola</name>
    <dbReference type="NCBI Taxonomy" id="640633"/>
    <lineage>
        <taxon>Bacteria</taxon>
        <taxon>Pseudomonadati</taxon>
        <taxon>Pseudomonadota</taxon>
        <taxon>Gammaproteobacteria</taxon>
        <taxon>Alteromonadales</taxon>
        <taxon>Shewanellaceae</taxon>
        <taxon>Shewanella</taxon>
    </lineage>
</organism>
<dbReference type="Proteomes" id="UP001139408">
    <property type="component" value="Unassembled WGS sequence"/>
</dbReference>
<reference evidence="1" key="1">
    <citation type="submission" date="2022-01" db="EMBL/GenBank/DDBJ databases">
        <title>Whole genome-based taxonomy of the Shewanellaceae.</title>
        <authorList>
            <person name="Martin-Rodriguez A.J."/>
        </authorList>
    </citation>
    <scope>NUCLEOTIDE SEQUENCE</scope>
    <source>
        <strain evidence="1">DSM 23803</strain>
    </source>
</reference>
<name>A0A9X1Z778_9GAMM</name>
<evidence type="ECO:0000313" key="1">
    <source>
        <dbReference type="EMBL" id="MCL1106357.1"/>
    </source>
</evidence>
<gene>
    <name evidence="1" type="ORF">L2749_14010</name>
</gene>
<keyword evidence="2" id="KW-1185">Reference proteome</keyword>
<accession>A0A9X1Z778</accession>